<dbReference type="PANTHER" id="PTHR43162">
    <property type="match status" value="1"/>
</dbReference>
<protein>
    <submittedName>
        <fullName evidence="2">NAD(P)H-binding protein</fullName>
    </submittedName>
</protein>
<accession>A0ABP3KLZ8</accession>
<keyword evidence="3" id="KW-1185">Reference proteome</keyword>
<dbReference type="Pfam" id="PF13460">
    <property type="entry name" value="NAD_binding_10"/>
    <property type="match status" value="1"/>
</dbReference>
<sequence>MTTTQTAVQARTAPRDVLVLGATGKTGRRVVRRLREAGVPVRAASRSGEVRFDWAAPQTWEGALAGGVAAVYLIASDEHADAVAPFTEQAVAAGARRFVVLSGRGMDLVGEGFGPGMAAAERAVRASGAQWSIIRANHFSQNFDEDLWRQPLREGRLALPLGDVPEPFVDVEDVAEVAAALLTRDGHAGRVYDVSGPRGVTFAGVTDAVAKAAGRPVEYVELTPEEYRAELRAAAVPEPFVIALDTMFALHRAGHTSAPADGVQRVLGREPSGFEEYVTRTAATGAWSR</sequence>
<dbReference type="Gene3D" id="3.40.50.720">
    <property type="entry name" value="NAD(P)-binding Rossmann-like Domain"/>
    <property type="match status" value="1"/>
</dbReference>
<dbReference type="SUPFAM" id="SSF51735">
    <property type="entry name" value="NAD(P)-binding Rossmann-fold domains"/>
    <property type="match status" value="1"/>
</dbReference>
<evidence type="ECO:0000313" key="3">
    <source>
        <dbReference type="Proteomes" id="UP001499895"/>
    </source>
</evidence>
<gene>
    <name evidence="2" type="ORF">GCM10009544_50390</name>
</gene>
<dbReference type="Proteomes" id="UP001499895">
    <property type="component" value="Unassembled WGS sequence"/>
</dbReference>
<comment type="caution">
    <text evidence="2">The sequence shown here is derived from an EMBL/GenBank/DDBJ whole genome shotgun (WGS) entry which is preliminary data.</text>
</comment>
<proteinExistence type="predicted"/>
<dbReference type="EMBL" id="BAAAHB010000075">
    <property type="protein sequence ID" value="GAA0482368.1"/>
    <property type="molecule type" value="Genomic_DNA"/>
</dbReference>
<dbReference type="InterPro" id="IPR051604">
    <property type="entry name" value="Ergot_Alk_Oxidoreductase"/>
</dbReference>
<organism evidence="2 3">
    <name type="scientific">Streptomyces stramineus</name>
    <dbReference type="NCBI Taxonomy" id="173861"/>
    <lineage>
        <taxon>Bacteria</taxon>
        <taxon>Bacillati</taxon>
        <taxon>Actinomycetota</taxon>
        <taxon>Actinomycetes</taxon>
        <taxon>Kitasatosporales</taxon>
        <taxon>Streptomycetaceae</taxon>
        <taxon>Streptomyces</taxon>
    </lineage>
</organism>
<evidence type="ECO:0000259" key="1">
    <source>
        <dbReference type="Pfam" id="PF13460"/>
    </source>
</evidence>
<dbReference type="InterPro" id="IPR016040">
    <property type="entry name" value="NAD(P)-bd_dom"/>
</dbReference>
<reference evidence="3" key="1">
    <citation type="journal article" date="2019" name="Int. J. Syst. Evol. Microbiol.">
        <title>The Global Catalogue of Microorganisms (GCM) 10K type strain sequencing project: providing services to taxonomists for standard genome sequencing and annotation.</title>
        <authorList>
            <consortium name="The Broad Institute Genomics Platform"/>
            <consortium name="The Broad Institute Genome Sequencing Center for Infectious Disease"/>
            <person name="Wu L."/>
            <person name="Ma J."/>
        </authorList>
    </citation>
    <scope>NUCLEOTIDE SEQUENCE [LARGE SCALE GENOMIC DNA]</scope>
    <source>
        <strain evidence="3">JCM 10649</strain>
    </source>
</reference>
<dbReference type="Gene3D" id="3.90.25.10">
    <property type="entry name" value="UDP-galactose 4-epimerase, domain 1"/>
    <property type="match status" value="1"/>
</dbReference>
<name>A0ABP3KLZ8_9ACTN</name>
<dbReference type="PANTHER" id="PTHR43162:SF1">
    <property type="entry name" value="PRESTALK A DIFFERENTIATION PROTEIN A"/>
    <property type="match status" value="1"/>
</dbReference>
<dbReference type="RefSeq" id="WP_344094841.1">
    <property type="nucleotide sequence ID" value="NZ_BAAAHB010000075.1"/>
</dbReference>
<dbReference type="InterPro" id="IPR036291">
    <property type="entry name" value="NAD(P)-bd_dom_sf"/>
</dbReference>
<feature type="domain" description="NAD(P)-binding" evidence="1">
    <location>
        <begin position="21"/>
        <end position="184"/>
    </location>
</feature>
<evidence type="ECO:0000313" key="2">
    <source>
        <dbReference type="EMBL" id="GAA0482368.1"/>
    </source>
</evidence>